<dbReference type="SUPFAM" id="SSF53474">
    <property type="entry name" value="alpha/beta-Hydrolases"/>
    <property type="match status" value="1"/>
</dbReference>
<sequence length="327" mass="36015">MEFIVTPDNPVPGEPTLVDVTTRDGIVLRAAYWMPETEEPQGTICLIQGRAEFIEKYFEVVGELLDRGFAVVAFDWRGQGLSGRQVGNARKGYVRRFSDFRHDLEAVRDQILVPRMPEPHFGLAHSMGGAIALNAAYESWLPFRRLVVTTPMIALSLVKRTRLVAILMRILRLFGMGKMFVPGGGETSISTLPFKGNRLTTDRVRYARNAEAAHAIGAGAIGAPTVAWLDGAFRFMKRFADPRYAIRIRLPTLIVAAGEDPVCATPAIERFASRLKAGSVIVLPGARHEILMERDAIREQFWAAFDAFIPGTPDPVVPAKGDLAEAG</sequence>
<evidence type="ECO:0000313" key="3">
    <source>
        <dbReference type="Proteomes" id="UP000519439"/>
    </source>
</evidence>
<dbReference type="GO" id="GO:0004622">
    <property type="term" value="F:phosphatidylcholine lysophospholipase activity"/>
    <property type="evidence" value="ECO:0007669"/>
    <property type="project" value="UniProtKB-EC"/>
</dbReference>
<accession>A0A7W6IGG1</accession>
<organism evidence="2 3">
    <name type="scientific">Microvirga flocculans</name>
    <dbReference type="NCBI Taxonomy" id="217168"/>
    <lineage>
        <taxon>Bacteria</taxon>
        <taxon>Pseudomonadati</taxon>
        <taxon>Pseudomonadota</taxon>
        <taxon>Alphaproteobacteria</taxon>
        <taxon>Hyphomicrobiales</taxon>
        <taxon>Methylobacteriaceae</taxon>
        <taxon>Microvirga</taxon>
    </lineage>
</organism>
<dbReference type="EC" id="3.1.1.5" evidence="2"/>
<name>A0A7W6IGG1_9HYPH</name>
<dbReference type="AlphaFoldDB" id="A0A7W6IGG1"/>
<keyword evidence="2" id="KW-0378">Hydrolase</keyword>
<dbReference type="PANTHER" id="PTHR11614">
    <property type="entry name" value="PHOSPHOLIPASE-RELATED"/>
    <property type="match status" value="1"/>
</dbReference>
<reference evidence="2 3" key="1">
    <citation type="submission" date="2020-08" db="EMBL/GenBank/DDBJ databases">
        <title>Genomic Encyclopedia of Type Strains, Phase IV (KMG-IV): sequencing the most valuable type-strain genomes for metagenomic binning, comparative biology and taxonomic classification.</title>
        <authorList>
            <person name="Goeker M."/>
        </authorList>
    </citation>
    <scope>NUCLEOTIDE SEQUENCE [LARGE SCALE GENOMIC DNA]</scope>
    <source>
        <strain evidence="2 3">DSM 15743</strain>
    </source>
</reference>
<dbReference type="InterPro" id="IPR022742">
    <property type="entry name" value="Hydrolase_4"/>
</dbReference>
<comment type="caution">
    <text evidence="2">The sequence shown here is derived from an EMBL/GenBank/DDBJ whole genome shotgun (WGS) entry which is preliminary data.</text>
</comment>
<feature type="domain" description="Serine aminopeptidase S33" evidence="1">
    <location>
        <begin position="39"/>
        <end position="295"/>
    </location>
</feature>
<gene>
    <name evidence="2" type="ORF">GGR34_002722</name>
</gene>
<dbReference type="EMBL" id="JACIDC010000009">
    <property type="protein sequence ID" value="MBB4041059.1"/>
    <property type="molecule type" value="Genomic_DNA"/>
</dbReference>
<dbReference type="RefSeq" id="WP_035459562.1">
    <property type="nucleotide sequence ID" value="NZ_JACIDC010000009.1"/>
</dbReference>
<dbReference type="Proteomes" id="UP000519439">
    <property type="component" value="Unassembled WGS sequence"/>
</dbReference>
<dbReference type="Gene3D" id="3.40.50.1820">
    <property type="entry name" value="alpha/beta hydrolase"/>
    <property type="match status" value="1"/>
</dbReference>
<evidence type="ECO:0000313" key="2">
    <source>
        <dbReference type="EMBL" id="MBB4041059.1"/>
    </source>
</evidence>
<evidence type="ECO:0000259" key="1">
    <source>
        <dbReference type="Pfam" id="PF12146"/>
    </source>
</evidence>
<keyword evidence="3" id="KW-1185">Reference proteome</keyword>
<dbReference type="InterPro" id="IPR029058">
    <property type="entry name" value="AB_hydrolase_fold"/>
</dbReference>
<dbReference type="Pfam" id="PF12146">
    <property type="entry name" value="Hydrolase_4"/>
    <property type="match status" value="1"/>
</dbReference>
<dbReference type="InterPro" id="IPR051044">
    <property type="entry name" value="MAG_DAG_Lipase"/>
</dbReference>
<protein>
    <submittedName>
        <fullName evidence="2">Lysophospholipase</fullName>
        <ecNumber evidence="2">3.1.1.5</ecNumber>
    </submittedName>
</protein>
<proteinExistence type="predicted"/>